<dbReference type="CDD" id="cd00118">
    <property type="entry name" value="LysM"/>
    <property type="match status" value="1"/>
</dbReference>
<feature type="compositionally biased region" description="Acidic residues" evidence="1">
    <location>
        <begin position="793"/>
        <end position="806"/>
    </location>
</feature>
<evidence type="ECO:0000313" key="3">
    <source>
        <dbReference type="EMBL" id="MDO3384149.1"/>
    </source>
</evidence>
<feature type="region of interest" description="Disordered" evidence="1">
    <location>
        <begin position="372"/>
        <end position="430"/>
    </location>
</feature>
<feature type="region of interest" description="Disordered" evidence="1">
    <location>
        <begin position="141"/>
        <end position="182"/>
    </location>
</feature>
<dbReference type="Gene3D" id="3.10.350.10">
    <property type="entry name" value="LysM domain"/>
    <property type="match status" value="1"/>
</dbReference>
<feature type="compositionally biased region" description="Polar residues" evidence="1">
    <location>
        <begin position="381"/>
        <end position="392"/>
    </location>
</feature>
<feature type="compositionally biased region" description="Low complexity" evidence="1">
    <location>
        <begin position="854"/>
        <end position="868"/>
    </location>
</feature>
<evidence type="ECO:0000313" key="4">
    <source>
        <dbReference type="Proteomes" id="UP001168380"/>
    </source>
</evidence>
<feature type="region of interest" description="Disordered" evidence="1">
    <location>
        <begin position="669"/>
        <end position="979"/>
    </location>
</feature>
<sequence length="1035" mass="111775">MHLRKLVLLLGVLSLVVSRSVLALGLGDITLNSSLNQPLDAHIRLLDVGDLGADQIVVKLGSQEDFDRVGLERSFFYSQLRFNVITDSAKGPFIAVTSRDPVREPFLSFIVEVRWTSGRLLREYTVLLDLPTFAEDGAQPVQATATPVRSSTTPVKSEPVRPAQEPGAVSAQTSGGGEQYGPVKANDTLWEIARDYRPGRVSIQQTMLAIQRANPEAFINNNINLLRKGQVLRIPSEQEIRSVTTRQAISEVAQQNREWSGNAMGAQLDASGRGGSVNRSSEGVSGRVKLAAPGTTGDSGSAQGGGYGSSNGGATARELAEAEEELERTKSENSDLRSRVSDLEGQIETMERLLEVSNEQLRALELAANDPEATAADGGTDSAQQDSQSETGEQAPASPTADAETDPVAEETQEAAEEPEPAEPAREVNRVVRSAPEPTLMDKVMDNILWIALAVIGLIVAVFVALRRRSGSQEQEEFTSEFDGDVFAEPETDDAKEEEDTTALDLDDDFESEFADADEGPAEAETGDVVSEADIYIAYGKYDQAEEMLLKGLEKEPGSMAIKLKLLELYAESGDLSAFDERYGDVLASGDESAIARARDLRAQFSDAPEYVAAAGAAAAAATVATQNRAQDDEVFELDLEPASQADDEDFTLELDDGGDELTLDDLDIEPESSQQSNDADDELTLEDDFDFDLSDDDESTESSAATDEVDLEGSHSRYDLSFDERADSGGEDDELLDFDLEFDDEETAPKADEPSTSADDELSLDDLSLTLDEPETAEAPTLELEPEKTDESSEDDFDFDLESLDEAPSAEKDKAEDAGEVALNDEAPLLDEDLDFSFEESTGEDDEPELETAYSEPEPYAPSAAPSGADEEPEPPTLDLAEDDADDFDLDQAMGDLDLEALDREMADLDAPEPEPLAQPENEAPQAKPQSDAGADAFDVSEDDAFDQALEGVDDSLELDDLPSPESVNEPGDDDEDLDFLADADEVATKLDLARAYIDMGDMDGARDILSEVTEEGNEQQRQDAQALLEKVDS</sequence>
<dbReference type="InterPro" id="IPR057840">
    <property type="entry name" value="FimV_N"/>
</dbReference>
<feature type="compositionally biased region" description="Acidic residues" evidence="1">
    <location>
        <begin position="403"/>
        <end position="421"/>
    </location>
</feature>
<feature type="compositionally biased region" description="Acidic residues" evidence="1">
    <location>
        <begin position="474"/>
        <end position="507"/>
    </location>
</feature>
<dbReference type="Gene3D" id="1.20.58.2200">
    <property type="match status" value="1"/>
</dbReference>
<feature type="domain" description="LysM" evidence="2">
    <location>
        <begin position="179"/>
        <end position="234"/>
    </location>
</feature>
<dbReference type="InterPro" id="IPR020012">
    <property type="entry name" value="LysM_FimV"/>
</dbReference>
<feature type="region of interest" description="Disordered" evidence="1">
    <location>
        <begin position="1014"/>
        <end position="1035"/>
    </location>
</feature>
<comment type="caution">
    <text evidence="3">The sequence shown here is derived from an EMBL/GenBank/DDBJ whole genome shotgun (WGS) entry which is preliminary data.</text>
</comment>
<dbReference type="InterPro" id="IPR018392">
    <property type="entry name" value="LysM"/>
</dbReference>
<dbReference type="InterPro" id="IPR036779">
    <property type="entry name" value="LysM_dom_sf"/>
</dbReference>
<dbReference type="NCBIfam" id="TIGR03505">
    <property type="entry name" value="FimV_core"/>
    <property type="match status" value="1"/>
</dbReference>
<gene>
    <name evidence="3" type="ORF">QWI16_18365</name>
</gene>
<dbReference type="Proteomes" id="UP001168380">
    <property type="component" value="Unassembled WGS sequence"/>
</dbReference>
<feature type="compositionally biased region" description="Basic and acidic residues" evidence="1">
    <location>
        <begin position="327"/>
        <end position="341"/>
    </location>
</feature>
<dbReference type="PROSITE" id="PS51782">
    <property type="entry name" value="LYSM"/>
    <property type="match status" value="1"/>
</dbReference>
<feature type="compositionally biased region" description="Basic and acidic residues" evidence="1">
    <location>
        <begin position="713"/>
        <end position="729"/>
    </location>
</feature>
<organism evidence="3 4">
    <name type="scientific">Gilvimarinus algae</name>
    <dbReference type="NCBI Taxonomy" id="3058037"/>
    <lineage>
        <taxon>Bacteria</taxon>
        <taxon>Pseudomonadati</taxon>
        <taxon>Pseudomonadota</taxon>
        <taxon>Gammaproteobacteria</taxon>
        <taxon>Cellvibrionales</taxon>
        <taxon>Cellvibrionaceae</taxon>
        <taxon>Gilvimarinus</taxon>
    </lineage>
</organism>
<dbReference type="InterPro" id="IPR038440">
    <property type="entry name" value="FimV_C_sf"/>
</dbReference>
<feature type="region of interest" description="Disordered" evidence="1">
    <location>
        <begin position="470"/>
        <end position="507"/>
    </location>
</feature>
<accession>A0ABT8TJ85</accession>
<name>A0ABT8TJ85_9GAMM</name>
<feature type="compositionally biased region" description="Polar residues" evidence="1">
    <location>
        <begin position="141"/>
        <end position="155"/>
    </location>
</feature>
<dbReference type="EMBL" id="JAULRT010000062">
    <property type="protein sequence ID" value="MDO3384149.1"/>
    <property type="molecule type" value="Genomic_DNA"/>
</dbReference>
<feature type="compositionally biased region" description="Acidic residues" evidence="1">
    <location>
        <begin position="829"/>
        <end position="851"/>
    </location>
</feature>
<feature type="compositionally biased region" description="Acidic residues" evidence="1">
    <location>
        <begin position="679"/>
        <end position="701"/>
    </location>
</feature>
<feature type="compositionally biased region" description="Acidic residues" evidence="1">
    <location>
        <begin position="870"/>
        <end position="891"/>
    </location>
</feature>
<dbReference type="NCBIfam" id="TIGR03504">
    <property type="entry name" value="FimV_Cterm"/>
    <property type="match status" value="1"/>
</dbReference>
<dbReference type="RefSeq" id="WP_302715455.1">
    <property type="nucleotide sequence ID" value="NZ_JAULRT010000062.1"/>
</dbReference>
<evidence type="ECO:0000259" key="2">
    <source>
        <dbReference type="PROSITE" id="PS51782"/>
    </source>
</evidence>
<feature type="region of interest" description="Disordered" evidence="1">
    <location>
        <begin position="265"/>
        <end position="341"/>
    </location>
</feature>
<feature type="compositionally biased region" description="Acidic residues" evidence="1">
    <location>
        <begin position="940"/>
        <end position="964"/>
    </location>
</feature>
<proteinExistence type="predicted"/>
<dbReference type="Pfam" id="PF25800">
    <property type="entry name" value="FimV_N"/>
    <property type="match status" value="1"/>
</dbReference>
<evidence type="ECO:0000256" key="1">
    <source>
        <dbReference type="SAM" id="MobiDB-lite"/>
    </source>
</evidence>
<feature type="compositionally biased region" description="Gly residues" evidence="1">
    <location>
        <begin position="302"/>
        <end position="311"/>
    </location>
</feature>
<dbReference type="Pfam" id="PF01476">
    <property type="entry name" value="LysM"/>
    <property type="match status" value="1"/>
</dbReference>
<dbReference type="InterPro" id="IPR020011">
    <property type="entry name" value="FimV_C"/>
</dbReference>
<protein>
    <submittedName>
        <fullName evidence="3">FimV/HubP family polar landmark protein</fullName>
    </submittedName>
</protein>
<reference evidence="3" key="1">
    <citation type="submission" date="2023-07" db="EMBL/GenBank/DDBJ databases">
        <title>Gilvimarinus algae sp. nov., isolated from the surface of Kelp.</title>
        <authorList>
            <person name="Sun Y.Y."/>
            <person name="Gong Y."/>
            <person name="Du Z.J."/>
        </authorList>
    </citation>
    <scope>NUCLEOTIDE SEQUENCE</scope>
    <source>
        <strain evidence="3">SDUM040014</strain>
    </source>
</reference>
<keyword evidence="4" id="KW-1185">Reference proteome</keyword>
<feature type="compositionally biased region" description="Acidic residues" evidence="1">
    <location>
        <begin position="730"/>
        <end position="747"/>
    </location>
</feature>